<gene>
    <name evidence="2" type="ORF">KI387_014149</name>
</gene>
<feature type="region of interest" description="Disordered" evidence="1">
    <location>
        <begin position="1"/>
        <end position="36"/>
    </location>
</feature>
<evidence type="ECO:0000313" key="3">
    <source>
        <dbReference type="Proteomes" id="UP000824469"/>
    </source>
</evidence>
<name>A0AA38CMR3_TAXCH</name>
<evidence type="ECO:0000313" key="2">
    <source>
        <dbReference type="EMBL" id="KAH9302566.1"/>
    </source>
</evidence>
<comment type="caution">
    <text evidence="2">The sequence shown here is derived from an EMBL/GenBank/DDBJ whole genome shotgun (WGS) entry which is preliminary data.</text>
</comment>
<dbReference type="EMBL" id="JAHRHJ020000009">
    <property type="protein sequence ID" value="KAH9302566.1"/>
    <property type="molecule type" value="Genomic_DNA"/>
</dbReference>
<feature type="compositionally biased region" description="Basic and acidic residues" evidence="1">
    <location>
        <begin position="48"/>
        <end position="58"/>
    </location>
</feature>
<dbReference type="AlphaFoldDB" id="A0AA38CMR3"/>
<protein>
    <submittedName>
        <fullName evidence="2">Uncharacterized protein</fullName>
    </submittedName>
</protein>
<feature type="region of interest" description="Disordered" evidence="1">
    <location>
        <begin position="48"/>
        <end position="69"/>
    </location>
</feature>
<reference evidence="2 3" key="1">
    <citation type="journal article" date="2021" name="Nat. Plants">
        <title>The Taxus genome provides insights into paclitaxel biosynthesis.</title>
        <authorList>
            <person name="Xiong X."/>
            <person name="Gou J."/>
            <person name="Liao Q."/>
            <person name="Li Y."/>
            <person name="Zhou Q."/>
            <person name="Bi G."/>
            <person name="Li C."/>
            <person name="Du R."/>
            <person name="Wang X."/>
            <person name="Sun T."/>
            <person name="Guo L."/>
            <person name="Liang H."/>
            <person name="Lu P."/>
            <person name="Wu Y."/>
            <person name="Zhang Z."/>
            <person name="Ro D.K."/>
            <person name="Shang Y."/>
            <person name="Huang S."/>
            <person name="Yan J."/>
        </authorList>
    </citation>
    <scope>NUCLEOTIDE SEQUENCE [LARGE SCALE GENOMIC DNA]</scope>
    <source>
        <strain evidence="2">Ta-2019</strain>
    </source>
</reference>
<organism evidence="2 3">
    <name type="scientific">Taxus chinensis</name>
    <name type="common">Chinese yew</name>
    <name type="synonym">Taxus wallichiana var. chinensis</name>
    <dbReference type="NCBI Taxonomy" id="29808"/>
    <lineage>
        <taxon>Eukaryota</taxon>
        <taxon>Viridiplantae</taxon>
        <taxon>Streptophyta</taxon>
        <taxon>Embryophyta</taxon>
        <taxon>Tracheophyta</taxon>
        <taxon>Spermatophyta</taxon>
        <taxon>Pinopsida</taxon>
        <taxon>Pinidae</taxon>
        <taxon>Conifers II</taxon>
        <taxon>Cupressales</taxon>
        <taxon>Taxaceae</taxon>
        <taxon>Taxus</taxon>
    </lineage>
</organism>
<sequence length="69" mass="7698">YEDEETRLEHTTMEDDSEEEDSVAANVQAEEEDETVADPKLYVVDSGKKDGVDARTMEEVDNYAGDANP</sequence>
<keyword evidence="3" id="KW-1185">Reference proteome</keyword>
<proteinExistence type="predicted"/>
<feature type="non-terminal residue" evidence="2">
    <location>
        <position position="1"/>
    </location>
</feature>
<accession>A0AA38CMR3</accession>
<dbReference type="Proteomes" id="UP000824469">
    <property type="component" value="Unassembled WGS sequence"/>
</dbReference>
<evidence type="ECO:0000256" key="1">
    <source>
        <dbReference type="SAM" id="MobiDB-lite"/>
    </source>
</evidence>